<organism evidence="9 10">
    <name type="scientific">Tectimicrobiota bacterium</name>
    <dbReference type="NCBI Taxonomy" id="2528274"/>
    <lineage>
        <taxon>Bacteria</taxon>
        <taxon>Pseudomonadati</taxon>
        <taxon>Nitrospinota/Tectimicrobiota group</taxon>
        <taxon>Candidatus Tectimicrobiota</taxon>
    </lineage>
</organism>
<keyword evidence="3" id="KW-1003">Cell membrane</keyword>
<gene>
    <name evidence="9" type="ORF">HYZ11_17735</name>
</gene>
<feature type="transmembrane region" description="Helical" evidence="7">
    <location>
        <begin position="140"/>
        <end position="163"/>
    </location>
</feature>
<feature type="domain" description="ABC transmembrane type-1" evidence="8">
    <location>
        <begin position="72"/>
        <end position="275"/>
    </location>
</feature>
<dbReference type="EMBL" id="JACPUR010000041">
    <property type="protein sequence ID" value="MBI3129453.1"/>
    <property type="molecule type" value="Genomic_DNA"/>
</dbReference>
<dbReference type="Proteomes" id="UP000782312">
    <property type="component" value="Unassembled WGS sequence"/>
</dbReference>
<feature type="transmembrane region" description="Helical" evidence="7">
    <location>
        <begin position="12"/>
        <end position="30"/>
    </location>
</feature>
<dbReference type="PANTHER" id="PTHR30043">
    <property type="entry name" value="PHOSPHONATES TRANSPORT SYSTEM PERMEASE PROTEIN"/>
    <property type="match status" value="1"/>
</dbReference>
<evidence type="ECO:0000256" key="6">
    <source>
        <dbReference type="ARBA" id="ARBA00023136"/>
    </source>
</evidence>
<feature type="transmembrane region" description="Helical" evidence="7">
    <location>
        <begin position="223"/>
        <end position="241"/>
    </location>
</feature>
<feature type="transmembrane region" description="Helical" evidence="7">
    <location>
        <begin position="76"/>
        <end position="98"/>
    </location>
</feature>
<evidence type="ECO:0000256" key="1">
    <source>
        <dbReference type="ARBA" id="ARBA00004651"/>
    </source>
</evidence>
<dbReference type="PANTHER" id="PTHR30043:SF1">
    <property type="entry name" value="ABC TRANSPORT SYSTEM PERMEASE PROTEIN P69"/>
    <property type="match status" value="1"/>
</dbReference>
<protein>
    <submittedName>
        <fullName evidence="9">ABC transporter permease subunit</fullName>
    </submittedName>
</protein>
<reference evidence="9" key="1">
    <citation type="submission" date="2020-07" db="EMBL/GenBank/DDBJ databases">
        <title>Huge and variable diversity of episymbiotic CPR bacteria and DPANN archaea in groundwater ecosystems.</title>
        <authorList>
            <person name="He C.Y."/>
            <person name="Keren R."/>
            <person name="Whittaker M."/>
            <person name="Farag I.F."/>
            <person name="Doudna J."/>
            <person name="Cate J.H.D."/>
            <person name="Banfield J.F."/>
        </authorList>
    </citation>
    <scope>NUCLEOTIDE SEQUENCE</scope>
    <source>
        <strain evidence="9">NC_groundwater_763_Ag_S-0.2um_68_21</strain>
    </source>
</reference>
<evidence type="ECO:0000256" key="3">
    <source>
        <dbReference type="ARBA" id="ARBA00022475"/>
    </source>
</evidence>
<proteinExistence type="inferred from homology"/>
<dbReference type="InterPro" id="IPR000515">
    <property type="entry name" value="MetI-like"/>
</dbReference>
<comment type="subcellular location">
    <subcellularLocation>
        <location evidence="1 7">Cell membrane</location>
        <topology evidence="1 7">Multi-pass membrane protein</topology>
    </subcellularLocation>
</comment>
<dbReference type="AlphaFoldDB" id="A0A932I3K4"/>
<evidence type="ECO:0000259" key="8">
    <source>
        <dbReference type="PROSITE" id="PS50928"/>
    </source>
</evidence>
<evidence type="ECO:0000256" key="5">
    <source>
        <dbReference type="ARBA" id="ARBA00022989"/>
    </source>
</evidence>
<dbReference type="Gene3D" id="1.10.3720.10">
    <property type="entry name" value="MetI-like"/>
    <property type="match status" value="1"/>
</dbReference>
<feature type="transmembrane region" description="Helical" evidence="7">
    <location>
        <begin position="253"/>
        <end position="274"/>
    </location>
</feature>
<evidence type="ECO:0000256" key="2">
    <source>
        <dbReference type="ARBA" id="ARBA00022448"/>
    </source>
</evidence>
<keyword evidence="4 7" id="KW-0812">Transmembrane</keyword>
<keyword evidence="6 7" id="KW-0472">Membrane</keyword>
<evidence type="ECO:0000256" key="7">
    <source>
        <dbReference type="RuleBase" id="RU363032"/>
    </source>
</evidence>
<comment type="similarity">
    <text evidence="7">Belongs to the binding-protein-dependent transport system permease family.</text>
</comment>
<name>A0A932I3K4_UNCTE</name>
<dbReference type="CDD" id="cd06261">
    <property type="entry name" value="TM_PBP2"/>
    <property type="match status" value="1"/>
</dbReference>
<evidence type="ECO:0000313" key="9">
    <source>
        <dbReference type="EMBL" id="MBI3129453.1"/>
    </source>
</evidence>
<keyword evidence="2 7" id="KW-0813">Transport</keyword>
<dbReference type="PROSITE" id="PS50928">
    <property type="entry name" value="ABC_TM1"/>
    <property type="match status" value="1"/>
</dbReference>
<evidence type="ECO:0000256" key="4">
    <source>
        <dbReference type="ARBA" id="ARBA00022692"/>
    </source>
</evidence>
<comment type="caution">
    <text evidence="9">The sequence shown here is derived from an EMBL/GenBank/DDBJ whole genome shotgun (WGS) entry which is preliminary data.</text>
</comment>
<keyword evidence="5 7" id="KW-1133">Transmembrane helix</keyword>
<dbReference type="GO" id="GO:0005886">
    <property type="term" value="C:plasma membrane"/>
    <property type="evidence" value="ECO:0007669"/>
    <property type="project" value="UniProtKB-SubCell"/>
</dbReference>
<dbReference type="GO" id="GO:0055085">
    <property type="term" value="P:transmembrane transport"/>
    <property type="evidence" value="ECO:0007669"/>
    <property type="project" value="InterPro"/>
</dbReference>
<dbReference type="InterPro" id="IPR035906">
    <property type="entry name" value="MetI-like_sf"/>
</dbReference>
<accession>A0A932I3K4</accession>
<evidence type="ECO:0000313" key="10">
    <source>
        <dbReference type="Proteomes" id="UP000782312"/>
    </source>
</evidence>
<sequence length="282" mass="29922">MGAPIPRRPGGWGVLAAWGIPILLVLWSFNGVRGELAGFFTAESATQMWAYISRLWPPDRSPEFLLLVARATAETFAISVAGTAVAAAIAALLLYFAASDDVLGAGGEQESASPGRVMGRRAAYLAARAALNLMRSIPELVWAIIFVFAVGLGPFAGVLALGAHNGGVIGKLYAETLENVRRGPVEALRAGGARRSSAFLYGALPQAWSQLVAYTFYRWEVNIRAAAVLGFVGAGGLGQQMHIALSLFLESRLVTLIAAVFILVNAVDLMSGYLRRKLDAAF</sequence>
<dbReference type="SUPFAM" id="SSF161098">
    <property type="entry name" value="MetI-like"/>
    <property type="match status" value="1"/>
</dbReference>
<dbReference type="Pfam" id="PF00528">
    <property type="entry name" value="BPD_transp_1"/>
    <property type="match status" value="1"/>
</dbReference>